<evidence type="ECO:0000259" key="1">
    <source>
        <dbReference type="PROSITE" id="PS50109"/>
    </source>
</evidence>
<keyword evidence="2" id="KW-0547">Nucleotide-binding</keyword>
<protein>
    <submittedName>
        <fullName evidence="2">ATP-binding protein</fullName>
    </submittedName>
</protein>
<dbReference type="InterPro" id="IPR005467">
    <property type="entry name" value="His_kinase_dom"/>
</dbReference>
<dbReference type="Gene3D" id="3.30.450.40">
    <property type="match status" value="1"/>
</dbReference>
<dbReference type="SUPFAM" id="SSF55781">
    <property type="entry name" value="GAF domain-like"/>
    <property type="match status" value="1"/>
</dbReference>
<proteinExistence type="predicted"/>
<keyword evidence="2" id="KW-0067">ATP-binding</keyword>
<dbReference type="SUPFAM" id="SSF55874">
    <property type="entry name" value="ATPase domain of HSP90 chaperone/DNA topoisomerase II/histidine kinase"/>
    <property type="match status" value="1"/>
</dbReference>
<dbReference type="InterPro" id="IPR036890">
    <property type="entry name" value="HATPase_C_sf"/>
</dbReference>
<dbReference type="Pfam" id="PF02518">
    <property type="entry name" value="HATPase_c"/>
    <property type="match status" value="1"/>
</dbReference>
<dbReference type="Gene3D" id="3.30.565.10">
    <property type="entry name" value="Histidine kinase-like ATPase, C-terminal domain"/>
    <property type="match status" value="1"/>
</dbReference>
<dbReference type="PANTHER" id="PTHR43102">
    <property type="entry name" value="SLR1143 PROTEIN"/>
    <property type="match status" value="1"/>
</dbReference>
<keyword evidence="3" id="KW-1185">Reference proteome</keyword>
<dbReference type="InterPro" id="IPR003594">
    <property type="entry name" value="HATPase_dom"/>
</dbReference>
<gene>
    <name evidence="2" type="ORF">ACFQ2O_04730</name>
</gene>
<reference evidence="3" key="1">
    <citation type="journal article" date="2019" name="Int. J. Syst. Evol. Microbiol.">
        <title>The Global Catalogue of Microorganisms (GCM) 10K type strain sequencing project: providing services to taxonomists for standard genome sequencing and annotation.</title>
        <authorList>
            <consortium name="The Broad Institute Genomics Platform"/>
            <consortium name="The Broad Institute Genome Sequencing Center for Infectious Disease"/>
            <person name="Wu L."/>
            <person name="Ma J."/>
        </authorList>
    </citation>
    <scope>NUCLEOTIDE SEQUENCE [LARGE SCALE GENOMIC DNA]</scope>
    <source>
        <strain evidence="3">JCM 31319</strain>
    </source>
</reference>
<dbReference type="InterPro" id="IPR003018">
    <property type="entry name" value="GAF"/>
</dbReference>
<feature type="domain" description="Histidine kinase" evidence="1">
    <location>
        <begin position="210"/>
        <end position="405"/>
    </location>
</feature>
<dbReference type="Pfam" id="PF01590">
    <property type="entry name" value="GAF"/>
    <property type="match status" value="1"/>
</dbReference>
<dbReference type="PROSITE" id="PS50109">
    <property type="entry name" value="HIS_KIN"/>
    <property type="match status" value="1"/>
</dbReference>
<evidence type="ECO:0000313" key="3">
    <source>
        <dbReference type="Proteomes" id="UP001597094"/>
    </source>
</evidence>
<dbReference type="InterPro" id="IPR029016">
    <property type="entry name" value="GAF-like_dom_sf"/>
</dbReference>
<organism evidence="2 3">
    <name type="scientific">Pontibacter rugosus</name>
    <dbReference type="NCBI Taxonomy" id="1745966"/>
    <lineage>
        <taxon>Bacteria</taxon>
        <taxon>Pseudomonadati</taxon>
        <taxon>Bacteroidota</taxon>
        <taxon>Cytophagia</taxon>
        <taxon>Cytophagales</taxon>
        <taxon>Hymenobacteraceae</taxon>
        <taxon>Pontibacter</taxon>
    </lineage>
</organism>
<dbReference type="PANTHER" id="PTHR43102:SF2">
    <property type="entry name" value="GAF DOMAIN-CONTAINING PROTEIN"/>
    <property type="match status" value="1"/>
</dbReference>
<comment type="caution">
    <text evidence="2">The sequence shown here is derived from an EMBL/GenBank/DDBJ whole genome shotgun (WGS) entry which is preliminary data.</text>
</comment>
<dbReference type="SMART" id="SM00065">
    <property type="entry name" value="GAF"/>
    <property type="match status" value="1"/>
</dbReference>
<accession>A0ABW3SLK9</accession>
<dbReference type="GO" id="GO:0005524">
    <property type="term" value="F:ATP binding"/>
    <property type="evidence" value="ECO:0007669"/>
    <property type="project" value="UniProtKB-KW"/>
</dbReference>
<dbReference type="Proteomes" id="UP001597094">
    <property type="component" value="Unassembled WGS sequence"/>
</dbReference>
<name>A0ABW3SLK9_9BACT</name>
<dbReference type="EMBL" id="JBHTLD010000025">
    <property type="protein sequence ID" value="MFD1185505.1"/>
    <property type="molecule type" value="Genomic_DNA"/>
</dbReference>
<sequence length="405" mass="45143">MADKVSTIEAAPYKYPASIIPDNDKGRLHALYRYEILDSPPEPFFEKVTRLAAKLLHVPSAFVSLVDQDRVWYKSNYSSLDVPCVDRKDSLCSLTVINDQDLTVFEDTHLVPELLSSPYVDCEGGIRFYAGAPLVTHDGYNLGTLCVVSNAPRQLSDDEKETLRGLASLVMEHIEMRAMARKAVRRHDELHTGVMVGIDVPLKKQVELLQEAKKVPRPVHIINKTQSIANAVLTTTANLLYESGHEEKQVLPQRELVSIADIAKDVANTYEATVEAKNQELFFSVASRREMHVDPKLLHKAFALLVEHLIKYTLPKSSIAIDVFEDDGKFRVEVSNEDSSLTEPDLVKMFYKYAALSGKATGNENSTGLELAQAKEIVESHGGKVWAEATSHRSATKIIVEFPVD</sequence>
<evidence type="ECO:0000313" key="2">
    <source>
        <dbReference type="EMBL" id="MFD1185505.1"/>
    </source>
</evidence>
<dbReference type="RefSeq" id="WP_377523259.1">
    <property type="nucleotide sequence ID" value="NZ_JBHTLD010000025.1"/>
</dbReference>
<dbReference type="SMART" id="SM00387">
    <property type="entry name" value="HATPase_c"/>
    <property type="match status" value="1"/>
</dbReference>